<evidence type="ECO:0000313" key="1">
    <source>
        <dbReference type="EMBL" id="BAU29656.1"/>
    </source>
</evidence>
<protein>
    <submittedName>
        <fullName evidence="1">ABC transporter ATP-binding protein YtrB</fullName>
    </submittedName>
</protein>
<evidence type="ECO:0000313" key="2">
    <source>
        <dbReference type="Proteomes" id="UP000217696"/>
    </source>
</evidence>
<proteinExistence type="predicted"/>
<dbReference type="PROSITE" id="PS50893">
    <property type="entry name" value="ABC_TRANSPORTER_2"/>
    <property type="match status" value="1"/>
</dbReference>
<dbReference type="KEGG" id="asoc:CB4_03893"/>
<dbReference type="OrthoDB" id="9804819at2"/>
<sequence>MIELQNVSKRYITQSALTNISLTLPKGKIIGIIGENGSGKSTTLKLIAGLIQPTSGTILVDGIPVTRRISQYVAYLSELDQLYDFYTVQEIVKYYASQYPDFDQNKAQDMIQFFKLDPTKKVAHLSKGNRGRVKLVLTLSRNVPYILMDEPLSGLDPLVRDSVIRSLISFINFEEQTVIITTHEIAEIEPLLDYVIMISNGQVLASTEVEQIREQKQQSLLEWMKQLSS</sequence>
<keyword evidence="1" id="KW-0547">Nucleotide-binding</keyword>
<dbReference type="RefSeq" id="WP_096467314.1">
    <property type="nucleotide sequence ID" value="NZ_AP017312.1"/>
</dbReference>
<dbReference type="PANTHER" id="PTHR43158">
    <property type="entry name" value="SKFA PEPTIDE EXPORT ATP-BINDING PROTEIN SKFE"/>
    <property type="match status" value="1"/>
</dbReference>
<dbReference type="Pfam" id="PF00005">
    <property type="entry name" value="ABC_tran"/>
    <property type="match status" value="1"/>
</dbReference>
<dbReference type="Proteomes" id="UP000217696">
    <property type="component" value="Chromosome"/>
</dbReference>
<name>A0A0U4WN07_9BACL</name>
<dbReference type="Gene3D" id="3.40.50.300">
    <property type="entry name" value="P-loop containing nucleotide triphosphate hydrolases"/>
    <property type="match status" value="1"/>
</dbReference>
<dbReference type="SMART" id="SM00382">
    <property type="entry name" value="AAA"/>
    <property type="match status" value="1"/>
</dbReference>
<dbReference type="GO" id="GO:0016887">
    <property type="term" value="F:ATP hydrolysis activity"/>
    <property type="evidence" value="ECO:0007669"/>
    <property type="project" value="InterPro"/>
</dbReference>
<gene>
    <name evidence="1" type="primary">ytrB</name>
    <name evidence="1" type="ORF">CB4_03893</name>
</gene>
<keyword evidence="2" id="KW-1185">Reference proteome</keyword>
<dbReference type="InterPro" id="IPR027417">
    <property type="entry name" value="P-loop_NTPase"/>
</dbReference>
<organism evidence="1 2">
    <name type="scientific">Aneurinibacillus soli</name>
    <dbReference type="NCBI Taxonomy" id="1500254"/>
    <lineage>
        <taxon>Bacteria</taxon>
        <taxon>Bacillati</taxon>
        <taxon>Bacillota</taxon>
        <taxon>Bacilli</taxon>
        <taxon>Bacillales</taxon>
        <taxon>Paenibacillaceae</taxon>
        <taxon>Aneurinibacillus group</taxon>
        <taxon>Aneurinibacillus</taxon>
    </lineage>
</organism>
<dbReference type="CDD" id="cd03230">
    <property type="entry name" value="ABC_DR_subfamily_A"/>
    <property type="match status" value="1"/>
</dbReference>
<dbReference type="AlphaFoldDB" id="A0A0U4WN07"/>
<dbReference type="GO" id="GO:0005524">
    <property type="term" value="F:ATP binding"/>
    <property type="evidence" value="ECO:0007669"/>
    <property type="project" value="UniProtKB-KW"/>
</dbReference>
<dbReference type="SUPFAM" id="SSF52540">
    <property type="entry name" value="P-loop containing nucleoside triphosphate hydrolases"/>
    <property type="match status" value="1"/>
</dbReference>
<dbReference type="PANTHER" id="PTHR43158:SF1">
    <property type="entry name" value="ABC TRANSPORTER, ATP-BINDING PROTEIN"/>
    <property type="match status" value="1"/>
</dbReference>
<dbReference type="InterPro" id="IPR003439">
    <property type="entry name" value="ABC_transporter-like_ATP-bd"/>
</dbReference>
<accession>A0A0U4WN07</accession>
<reference evidence="1 2" key="1">
    <citation type="submission" date="2015-12" db="EMBL/GenBank/DDBJ databases">
        <title>Genome sequence of Aneurinibacillus soli.</title>
        <authorList>
            <person name="Lee J.S."/>
            <person name="Lee K.C."/>
            <person name="Kim K.K."/>
            <person name="Lee B.W."/>
        </authorList>
    </citation>
    <scope>NUCLEOTIDE SEQUENCE [LARGE SCALE GENOMIC DNA]</scope>
    <source>
        <strain evidence="1 2">CB4</strain>
    </source>
</reference>
<dbReference type="InterPro" id="IPR003593">
    <property type="entry name" value="AAA+_ATPase"/>
</dbReference>
<keyword evidence="1" id="KW-0067">ATP-binding</keyword>
<dbReference type="EMBL" id="AP017312">
    <property type="protein sequence ID" value="BAU29656.1"/>
    <property type="molecule type" value="Genomic_DNA"/>
</dbReference>